<protein>
    <submittedName>
        <fullName evidence="1">Uncharacterized protein</fullName>
    </submittedName>
</protein>
<sequence>MCEVAELFVGVKLKLNNSDVAVPEMPQALGPADVLPGEQHLTEQTEHQKSAEAGQEQQTNMVFPQQQQQQPFTQSLDKQVHSLALGQQGLANVPLTGDNSGSVADAATALEMPADWDPAAMGSMDWTAGYENILNLLQDEFQVLENYPDAGLF</sequence>
<accession>A0ACC1MRN1</accession>
<proteinExistence type="predicted"/>
<dbReference type="EMBL" id="JANJQO010001773">
    <property type="protein sequence ID" value="KAJ2969317.1"/>
    <property type="molecule type" value="Genomic_DNA"/>
</dbReference>
<organism evidence="1 2">
    <name type="scientific">Zarea fungicola</name>
    <dbReference type="NCBI Taxonomy" id="93591"/>
    <lineage>
        <taxon>Eukaryota</taxon>
        <taxon>Fungi</taxon>
        <taxon>Dikarya</taxon>
        <taxon>Ascomycota</taxon>
        <taxon>Pezizomycotina</taxon>
        <taxon>Sordariomycetes</taxon>
        <taxon>Hypocreomycetidae</taxon>
        <taxon>Hypocreales</taxon>
        <taxon>Cordycipitaceae</taxon>
        <taxon>Zarea</taxon>
    </lineage>
</organism>
<reference evidence="1" key="1">
    <citation type="submission" date="2022-08" db="EMBL/GenBank/DDBJ databases">
        <title>Genome Sequence of Lecanicillium fungicola.</title>
        <authorList>
            <person name="Buettner E."/>
        </authorList>
    </citation>
    <scope>NUCLEOTIDE SEQUENCE</scope>
    <source>
        <strain evidence="1">Babe33</strain>
    </source>
</reference>
<gene>
    <name evidence="1" type="ORF">NQ176_g8726</name>
</gene>
<comment type="caution">
    <text evidence="1">The sequence shown here is derived from an EMBL/GenBank/DDBJ whole genome shotgun (WGS) entry which is preliminary data.</text>
</comment>
<evidence type="ECO:0000313" key="2">
    <source>
        <dbReference type="Proteomes" id="UP001143910"/>
    </source>
</evidence>
<name>A0ACC1MRN1_9HYPO</name>
<keyword evidence="2" id="KW-1185">Reference proteome</keyword>
<evidence type="ECO:0000313" key="1">
    <source>
        <dbReference type="EMBL" id="KAJ2969317.1"/>
    </source>
</evidence>
<dbReference type="Proteomes" id="UP001143910">
    <property type="component" value="Unassembled WGS sequence"/>
</dbReference>